<comment type="caution">
    <text evidence="6">The sequence shown here is derived from an EMBL/GenBank/DDBJ whole genome shotgun (WGS) entry which is preliminary data.</text>
</comment>
<name>W9CK39_SCLBF</name>
<evidence type="ECO:0000256" key="2">
    <source>
        <dbReference type="ARBA" id="ARBA00022723"/>
    </source>
</evidence>
<dbReference type="AlphaFoldDB" id="W9CK39"/>
<sequence>MRTTCIAEDKEEQAHWNDITQSTTEIPITMASPARLEEFANNRAKLVADEKEYRGDHEFVKSLTPTAQAASKIVSRIQDFNRRFLFDTGRMKQMPPEFGFLFIKEDIAGTAIFEIVKKLPKACASIDFIIDKMMETPGMYISATRPLDSPWAQKEKKIKLKFVYSTAQPRLTRSAVKTMWDTDYEPESLVPVSLAASTYSTYGPTDKDWQNPSRPGVHHQSGKTAFATWLRSRLIAQRAQRSIVSGGMGDTGGERKVCKHDEKKRERMVGLRNIWTGLRYWKDEDIKADMENCMRVKEIYPDLISGYDIVGQEELGRTLEDVTPIMLWFKKQCELRNLKISFFLHAGERLGDGDVNDDNLCDAILLGARRISHGYSLPKHPLLEELYQKHRIMVESCPMSNDSLRTIRSASAHTVPMLLAKGVGASLNCHDLQLLGQEMSGVSMKFFMAIWGWNLSLGGLGHLAQNSVRWSQFEDQNDEDWQLGIQEGESSQDGLKGKRMREWKNSWEEFCAWIVESYDKSFGNEAAYQTLLKEREDLKKKQKEEEEREEREWLEKVDELAKNRTERRAEVREKERRRRKVLQRAKELIAEEKLQKNLDKDQKQ</sequence>
<dbReference type="GO" id="GO:0046872">
    <property type="term" value="F:metal ion binding"/>
    <property type="evidence" value="ECO:0007669"/>
    <property type="project" value="UniProtKB-KW"/>
</dbReference>
<dbReference type="GO" id="GO:0006154">
    <property type="term" value="P:adenosine catabolic process"/>
    <property type="evidence" value="ECO:0007669"/>
    <property type="project" value="TreeGrafter"/>
</dbReference>
<keyword evidence="4" id="KW-0175">Coiled coil</keyword>
<protein>
    <recommendedName>
        <fullName evidence="5">Adenosine deaminase domain-containing protein</fullName>
    </recommendedName>
</protein>
<dbReference type="Pfam" id="PF00962">
    <property type="entry name" value="A_deaminase"/>
    <property type="match status" value="1"/>
</dbReference>
<dbReference type="PANTHER" id="PTHR11409:SF39">
    <property type="entry name" value="ADENOSINE DEAMINASE 2"/>
    <property type="match status" value="1"/>
</dbReference>
<comment type="cofactor">
    <cofactor evidence="1">
        <name>Zn(2+)</name>
        <dbReference type="ChEBI" id="CHEBI:29105"/>
    </cofactor>
</comment>
<evidence type="ECO:0000313" key="7">
    <source>
        <dbReference type="Proteomes" id="UP000019487"/>
    </source>
</evidence>
<feature type="coiled-coil region" evidence="4">
    <location>
        <begin position="524"/>
        <end position="592"/>
    </location>
</feature>
<dbReference type="EMBL" id="AYSA01000146">
    <property type="protein sequence ID" value="ESZ96231.1"/>
    <property type="molecule type" value="Genomic_DNA"/>
</dbReference>
<dbReference type="SUPFAM" id="SSF51556">
    <property type="entry name" value="Metallo-dependent hydrolases"/>
    <property type="match status" value="1"/>
</dbReference>
<dbReference type="GO" id="GO:0046103">
    <property type="term" value="P:inosine biosynthetic process"/>
    <property type="evidence" value="ECO:0007669"/>
    <property type="project" value="TreeGrafter"/>
</dbReference>
<evidence type="ECO:0000256" key="1">
    <source>
        <dbReference type="ARBA" id="ARBA00001947"/>
    </source>
</evidence>
<dbReference type="Gene3D" id="3.20.20.140">
    <property type="entry name" value="Metal-dependent hydrolases"/>
    <property type="match status" value="2"/>
</dbReference>
<dbReference type="OrthoDB" id="7202371at2759"/>
<dbReference type="InterPro" id="IPR001365">
    <property type="entry name" value="A_deaminase_dom"/>
</dbReference>
<dbReference type="InterPro" id="IPR032466">
    <property type="entry name" value="Metal_Hydrolase"/>
</dbReference>
<keyword evidence="7" id="KW-1185">Reference proteome</keyword>
<dbReference type="GO" id="GO:0004000">
    <property type="term" value="F:adenosine deaminase activity"/>
    <property type="evidence" value="ECO:0007669"/>
    <property type="project" value="TreeGrafter"/>
</dbReference>
<organism evidence="6 7">
    <name type="scientific">Sclerotinia borealis (strain F-4128)</name>
    <dbReference type="NCBI Taxonomy" id="1432307"/>
    <lineage>
        <taxon>Eukaryota</taxon>
        <taxon>Fungi</taxon>
        <taxon>Dikarya</taxon>
        <taxon>Ascomycota</taxon>
        <taxon>Pezizomycotina</taxon>
        <taxon>Leotiomycetes</taxon>
        <taxon>Helotiales</taxon>
        <taxon>Sclerotiniaceae</taxon>
        <taxon>Sclerotinia</taxon>
    </lineage>
</organism>
<dbReference type="PANTHER" id="PTHR11409">
    <property type="entry name" value="ADENOSINE DEAMINASE"/>
    <property type="match status" value="1"/>
</dbReference>
<keyword evidence="3" id="KW-0378">Hydrolase</keyword>
<dbReference type="InterPro" id="IPR006330">
    <property type="entry name" value="Ado/ade_deaminase"/>
</dbReference>
<reference evidence="6 7" key="1">
    <citation type="journal article" date="2014" name="Genome Announc.">
        <title>Draft genome sequence of Sclerotinia borealis, a psychrophilic plant pathogenic fungus.</title>
        <authorList>
            <person name="Mardanov A.V."/>
            <person name="Beletsky A.V."/>
            <person name="Kadnikov V.V."/>
            <person name="Ignatov A.N."/>
            <person name="Ravin N.V."/>
        </authorList>
    </citation>
    <scope>NUCLEOTIDE SEQUENCE [LARGE SCALE GENOMIC DNA]</scope>
    <source>
        <strain evidence="7">F-4157</strain>
    </source>
</reference>
<gene>
    <name evidence="6" type="ORF">SBOR_3389</name>
</gene>
<dbReference type="STRING" id="1432307.W9CK39"/>
<evidence type="ECO:0000259" key="5">
    <source>
        <dbReference type="Pfam" id="PF00962"/>
    </source>
</evidence>
<feature type="domain" description="Adenosine deaminase" evidence="5">
    <location>
        <begin position="264"/>
        <end position="476"/>
    </location>
</feature>
<keyword evidence="2" id="KW-0479">Metal-binding</keyword>
<dbReference type="HOGENOM" id="CLU_022829_2_1_1"/>
<evidence type="ECO:0000256" key="4">
    <source>
        <dbReference type="SAM" id="Coils"/>
    </source>
</evidence>
<evidence type="ECO:0000313" key="6">
    <source>
        <dbReference type="EMBL" id="ESZ96231.1"/>
    </source>
</evidence>
<evidence type="ECO:0000256" key="3">
    <source>
        <dbReference type="ARBA" id="ARBA00022801"/>
    </source>
</evidence>
<dbReference type="Proteomes" id="UP000019487">
    <property type="component" value="Unassembled WGS sequence"/>
</dbReference>
<proteinExistence type="predicted"/>
<accession>W9CK39</accession>